<dbReference type="GO" id="GO:0003723">
    <property type="term" value="F:RNA binding"/>
    <property type="evidence" value="ECO:0007669"/>
    <property type="project" value="InterPro"/>
</dbReference>
<dbReference type="PANTHER" id="PTHR39209">
    <property type="match status" value="1"/>
</dbReference>
<dbReference type="SUPFAM" id="SSF56037">
    <property type="entry name" value="PheT/TilS domain"/>
    <property type="match status" value="1"/>
</dbReference>
<dbReference type="EMBL" id="QMRA01000008">
    <property type="protein sequence ID" value="RLE55341.1"/>
    <property type="molecule type" value="Genomic_DNA"/>
</dbReference>
<accession>A0A497F7P2</accession>
<dbReference type="InterPro" id="IPR005146">
    <property type="entry name" value="B3/B4_tRNA-bd"/>
</dbReference>
<dbReference type="GO" id="GO:0004826">
    <property type="term" value="F:phenylalanine-tRNA ligase activity"/>
    <property type="evidence" value="ECO:0007669"/>
    <property type="project" value="InterPro"/>
</dbReference>
<organism evidence="2 3">
    <name type="scientific">Thermoproteota archaeon</name>
    <dbReference type="NCBI Taxonomy" id="2056631"/>
    <lineage>
        <taxon>Archaea</taxon>
        <taxon>Thermoproteota</taxon>
    </lineage>
</organism>
<dbReference type="PANTHER" id="PTHR39209:SF2">
    <property type="entry name" value="CYTOPLASMIC PROTEIN"/>
    <property type="match status" value="1"/>
</dbReference>
<dbReference type="AlphaFoldDB" id="A0A497F7P2"/>
<sequence>MVIVQISDEVRARFEGLSLGIAIVEDVNVKSKCEELSAEIERCEMEIRRSIKIEDLKDLPIIRAYRDFYWRIKIDPTKQRPSAEALIRRILRGKSIPRINCAVDAYNLASILTQISIGAYDLDKIVEPIVLRWSREGEKFKGIGEDEKAIERQLVIADSEKIINLYPHRDSDLTKITKDTKRILTIACGAPGIPSSTVLKAAEKSAQNIVKFCGGRIERCWLVK</sequence>
<evidence type="ECO:0000313" key="2">
    <source>
        <dbReference type="EMBL" id="RLE55341.1"/>
    </source>
</evidence>
<protein>
    <recommendedName>
        <fullName evidence="1">B3/B4 tRNA-binding domain-containing protein</fullName>
    </recommendedName>
</protein>
<dbReference type="Proteomes" id="UP000269499">
    <property type="component" value="Unassembled WGS sequence"/>
</dbReference>
<dbReference type="InterPro" id="IPR020825">
    <property type="entry name" value="Phe-tRNA_synthase-like_B3/B4"/>
</dbReference>
<gene>
    <name evidence="2" type="ORF">DRJ26_00950</name>
</gene>
<dbReference type="SMART" id="SM00873">
    <property type="entry name" value="B3_4"/>
    <property type="match status" value="1"/>
</dbReference>
<dbReference type="Gene3D" id="3.50.40.10">
    <property type="entry name" value="Phenylalanyl-trna Synthetase, Chain B, domain 3"/>
    <property type="match status" value="1"/>
</dbReference>
<comment type="caution">
    <text evidence="2">The sequence shown here is derived from an EMBL/GenBank/DDBJ whole genome shotgun (WGS) entry which is preliminary data.</text>
</comment>
<name>A0A497F7P2_9CREN</name>
<evidence type="ECO:0000313" key="3">
    <source>
        <dbReference type="Proteomes" id="UP000269499"/>
    </source>
</evidence>
<reference evidence="2 3" key="1">
    <citation type="submission" date="2018-06" db="EMBL/GenBank/DDBJ databases">
        <title>Extensive metabolic versatility and redundancy in microbially diverse, dynamic hydrothermal sediments.</title>
        <authorList>
            <person name="Dombrowski N."/>
            <person name="Teske A."/>
            <person name="Baker B.J."/>
        </authorList>
    </citation>
    <scope>NUCLEOTIDE SEQUENCE [LARGE SCALE GENOMIC DNA]</scope>
    <source>
        <strain evidence="2">B20_G2</strain>
    </source>
</reference>
<evidence type="ECO:0000259" key="1">
    <source>
        <dbReference type="SMART" id="SM00873"/>
    </source>
</evidence>
<feature type="domain" description="B3/B4 tRNA-binding" evidence="1">
    <location>
        <begin position="64"/>
        <end position="214"/>
    </location>
</feature>
<proteinExistence type="predicted"/>
<dbReference type="Pfam" id="PF03483">
    <property type="entry name" value="B3_4"/>
    <property type="match status" value="1"/>
</dbReference>